<dbReference type="Pfam" id="PF07510">
    <property type="entry name" value="GmrSD_C"/>
    <property type="match status" value="1"/>
</dbReference>
<dbReference type="Proteomes" id="UP000469292">
    <property type="component" value="Unassembled WGS sequence"/>
</dbReference>
<accession>A0A6I5N1H8</accession>
<protein>
    <submittedName>
        <fullName evidence="2">HNH endonuclease</fullName>
    </submittedName>
</protein>
<keyword evidence="2" id="KW-0540">Nuclease</keyword>
<dbReference type="AlphaFoldDB" id="A0A6I5N1H8"/>
<evidence type="ECO:0000313" key="3">
    <source>
        <dbReference type="Proteomes" id="UP000469292"/>
    </source>
</evidence>
<sequence length="249" mass="26947">MGRRSNSYFRRRRRRNRLGERIVALIVAAVLLGVTAGTWLPKVSTTVARVTGQYAATGTAAETLQKLVVDDDPDASGYSRDVFGYRTTDDDGNGCDVRDDVLARDLTDVAYKSGSTCVVQSGVLDDPYTGADIRFTRGQATSSAVQIDHVVALQNAWQSGARDWDSAKLVEYGNDMYNLLAVDGTANQEKGSASAAYWLPTNGDFRCEYVALQIGVKDKYSLTVTSAEKDAMLSVLHGCPAQEIPADNS</sequence>
<dbReference type="EMBL" id="VYSG01000003">
    <property type="protein sequence ID" value="NEG70467.1"/>
    <property type="molecule type" value="Genomic_DNA"/>
</dbReference>
<dbReference type="GO" id="GO:0004519">
    <property type="term" value="F:endonuclease activity"/>
    <property type="evidence" value="ECO:0007669"/>
    <property type="project" value="UniProtKB-KW"/>
</dbReference>
<proteinExistence type="predicted"/>
<name>A0A6I5N1H8_9BIFI</name>
<keyword evidence="3" id="KW-1185">Reference proteome</keyword>
<gene>
    <name evidence="2" type="ORF">F6S87_07645</name>
</gene>
<evidence type="ECO:0000313" key="2">
    <source>
        <dbReference type="EMBL" id="NEG70467.1"/>
    </source>
</evidence>
<keyword evidence="2" id="KW-0255">Endonuclease</keyword>
<comment type="caution">
    <text evidence="2">The sequence shown here is derived from an EMBL/GenBank/DDBJ whole genome shotgun (WGS) entry which is preliminary data.</text>
</comment>
<dbReference type="PANTHER" id="PTHR24094">
    <property type="entry name" value="SECRETED PROTEIN"/>
    <property type="match status" value="1"/>
</dbReference>
<organism evidence="2 3">
    <name type="scientific">Bifidobacterium choloepi</name>
    <dbReference type="NCBI Taxonomy" id="2614131"/>
    <lineage>
        <taxon>Bacteria</taxon>
        <taxon>Bacillati</taxon>
        <taxon>Actinomycetota</taxon>
        <taxon>Actinomycetes</taxon>
        <taxon>Bifidobacteriales</taxon>
        <taxon>Bifidobacteriaceae</taxon>
        <taxon>Bifidobacterium</taxon>
    </lineage>
</organism>
<keyword evidence="2" id="KW-0378">Hydrolase</keyword>
<dbReference type="InterPro" id="IPR011089">
    <property type="entry name" value="GmrSD_C"/>
</dbReference>
<evidence type="ECO:0000259" key="1">
    <source>
        <dbReference type="Pfam" id="PF07510"/>
    </source>
</evidence>
<reference evidence="2 3" key="1">
    <citation type="submission" date="2019-09" db="EMBL/GenBank/DDBJ databases">
        <title>Phylogenetic characterization of a novel taxon of the genus Bifidobacterium: Bifidobacterium choloepi sp. nov.</title>
        <authorList>
            <person name="Modesto M."/>
            <person name="Satti M."/>
        </authorList>
    </citation>
    <scope>NUCLEOTIDE SEQUENCE [LARGE SCALE GENOMIC DNA]</scope>
    <source>
        <strain evidence="2 3">BRDM6</strain>
    </source>
</reference>
<dbReference type="PANTHER" id="PTHR24094:SF15">
    <property type="entry name" value="AMP-DEPENDENT SYNTHETASE_LIGASE DOMAIN-CONTAINING PROTEIN-RELATED"/>
    <property type="match status" value="1"/>
</dbReference>
<feature type="domain" description="GmrSD restriction endonucleases C-terminal" evidence="1">
    <location>
        <begin position="97"/>
        <end position="234"/>
    </location>
</feature>
<dbReference type="RefSeq" id="WP_163228049.1">
    <property type="nucleotide sequence ID" value="NZ_VYSG01000003.1"/>
</dbReference>